<evidence type="ECO:0000256" key="7">
    <source>
        <dbReference type="ARBA" id="ARBA00022989"/>
    </source>
</evidence>
<evidence type="ECO:0000256" key="9">
    <source>
        <dbReference type="RuleBase" id="RU361157"/>
    </source>
</evidence>
<comment type="caution">
    <text evidence="11">The sequence shown here is derived from an EMBL/GenBank/DDBJ whole genome shotgun (WGS) entry which is preliminary data.</text>
</comment>
<dbReference type="AlphaFoldDB" id="A0A2S7SUZ0"/>
<keyword evidence="8 9" id="KW-0472">Membrane</keyword>
<evidence type="ECO:0000256" key="4">
    <source>
        <dbReference type="ARBA" id="ARBA00022475"/>
    </source>
</evidence>
<dbReference type="PROSITE" id="PS51012">
    <property type="entry name" value="ABC_TM2"/>
    <property type="match status" value="1"/>
</dbReference>
<evidence type="ECO:0000256" key="1">
    <source>
        <dbReference type="ARBA" id="ARBA00004429"/>
    </source>
</evidence>
<feature type="transmembrane region" description="Helical" evidence="9">
    <location>
        <begin position="33"/>
        <end position="54"/>
    </location>
</feature>
<dbReference type="RefSeq" id="WP_105039479.1">
    <property type="nucleotide sequence ID" value="NZ_PPSL01000003.1"/>
</dbReference>
<feature type="transmembrane region" description="Helical" evidence="9">
    <location>
        <begin position="228"/>
        <end position="248"/>
    </location>
</feature>
<dbReference type="Proteomes" id="UP000239872">
    <property type="component" value="Unassembled WGS sequence"/>
</dbReference>
<evidence type="ECO:0000259" key="10">
    <source>
        <dbReference type="PROSITE" id="PS51012"/>
    </source>
</evidence>
<evidence type="ECO:0000313" key="12">
    <source>
        <dbReference type="Proteomes" id="UP000239872"/>
    </source>
</evidence>
<accession>A0A2S7SUZ0</accession>
<organism evidence="11 12">
    <name type="scientific">Flavipsychrobacter stenotrophus</name>
    <dbReference type="NCBI Taxonomy" id="2077091"/>
    <lineage>
        <taxon>Bacteria</taxon>
        <taxon>Pseudomonadati</taxon>
        <taxon>Bacteroidota</taxon>
        <taxon>Chitinophagia</taxon>
        <taxon>Chitinophagales</taxon>
        <taxon>Chitinophagaceae</taxon>
        <taxon>Flavipsychrobacter</taxon>
    </lineage>
</organism>
<feature type="domain" description="ABC transmembrane type-2" evidence="10">
    <location>
        <begin position="34"/>
        <end position="254"/>
    </location>
</feature>
<evidence type="ECO:0000256" key="2">
    <source>
        <dbReference type="ARBA" id="ARBA00007783"/>
    </source>
</evidence>
<sequence>MAHKKYWHEVWKFRELIYILSWRDIKIRYKQTVIGTAWSIVRPLFTTLIFTVVFNRIARLQNPSEAPYMLMVLAGMLPWQFFATSVGDATNSITGNAGLINKVYFPRIIIPLSTLVTGCFDFFISFAIVIGALAWFHFMPHWQVIFVPLLIIQLFACALSISLFFTSLNVRYRDFRHLITFAIQVGLYVSPVAFSSKSLPAGWRIWYALNPMVGIIDGFRWALLNDSMYWPGMYLSLCTTALLLWLGIGYFRKTEKTFADDI</sequence>
<evidence type="ECO:0000313" key="11">
    <source>
        <dbReference type="EMBL" id="PQJ10752.1"/>
    </source>
</evidence>
<protein>
    <recommendedName>
        <fullName evidence="9">Transport permease protein</fullName>
    </recommendedName>
</protein>
<keyword evidence="7 9" id="KW-1133">Transmembrane helix</keyword>
<dbReference type="PANTHER" id="PTHR30413">
    <property type="entry name" value="INNER MEMBRANE TRANSPORT PERMEASE"/>
    <property type="match status" value="1"/>
</dbReference>
<comment type="similarity">
    <text evidence="2 9">Belongs to the ABC-2 integral membrane protein family.</text>
</comment>
<dbReference type="Pfam" id="PF01061">
    <property type="entry name" value="ABC2_membrane"/>
    <property type="match status" value="1"/>
</dbReference>
<keyword evidence="3 9" id="KW-0813">Transport</keyword>
<keyword evidence="4 9" id="KW-1003">Cell membrane</keyword>
<dbReference type="GO" id="GO:0140359">
    <property type="term" value="F:ABC-type transporter activity"/>
    <property type="evidence" value="ECO:0007669"/>
    <property type="project" value="InterPro"/>
</dbReference>
<evidence type="ECO:0000256" key="6">
    <source>
        <dbReference type="ARBA" id="ARBA00022692"/>
    </source>
</evidence>
<reference evidence="11 12" key="1">
    <citation type="submission" date="2018-01" db="EMBL/GenBank/DDBJ databases">
        <title>A novel member of the phylum Bacteroidetes isolated from glacier ice.</title>
        <authorList>
            <person name="Liu Q."/>
            <person name="Xin Y.-H."/>
        </authorList>
    </citation>
    <scope>NUCLEOTIDE SEQUENCE [LARGE SCALE GENOMIC DNA]</scope>
    <source>
        <strain evidence="11 12">RB1R16</strain>
    </source>
</reference>
<feature type="transmembrane region" description="Helical" evidence="9">
    <location>
        <begin position="66"/>
        <end position="87"/>
    </location>
</feature>
<dbReference type="GO" id="GO:0015920">
    <property type="term" value="P:lipopolysaccharide transport"/>
    <property type="evidence" value="ECO:0007669"/>
    <property type="project" value="TreeGrafter"/>
</dbReference>
<keyword evidence="12" id="KW-1185">Reference proteome</keyword>
<feature type="transmembrane region" description="Helical" evidence="9">
    <location>
        <begin position="108"/>
        <end position="136"/>
    </location>
</feature>
<dbReference type="EMBL" id="PPSL01000003">
    <property type="protein sequence ID" value="PQJ10752.1"/>
    <property type="molecule type" value="Genomic_DNA"/>
</dbReference>
<feature type="transmembrane region" description="Helical" evidence="9">
    <location>
        <begin position="177"/>
        <end position="194"/>
    </location>
</feature>
<gene>
    <name evidence="11" type="ORF">CJD36_012335</name>
</gene>
<feature type="transmembrane region" description="Helical" evidence="9">
    <location>
        <begin position="142"/>
        <end position="165"/>
    </location>
</feature>
<dbReference type="PANTHER" id="PTHR30413:SF8">
    <property type="entry name" value="TRANSPORT PERMEASE PROTEIN"/>
    <property type="match status" value="1"/>
</dbReference>
<keyword evidence="5" id="KW-0997">Cell inner membrane</keyword>
<evidence type="ECO:0000256" key="8">
    <source>
        <dbReference type="ARBA" id="ARBA00023136"/>
    </source>
</evidence>
<dbReference type="InterPro" id="IPR047817">
    <property type="entry name" value="ABC2_TM_bact-type"/>
</dbReference>
<keyword evidence="6 9" id="KW-0812">Transmembrane</keyword>
<name>A0A2S7SUZ0_9BACT</name>
<evidence type="ECO:0000256" key="3">
    <source>
        <dbReference type="ARBA" id="ARBA00022448"/>
    </source>
</evidence>
<dbReference type="InterPro" id="IPR013525">
    <property type="entry name" value="ABC2_TM"/>
</dbReference>
<dbReference type="GO" id="GO:0005886">
    <property type="term" value="C:plasma membrane"/>
    <property type="evidence" value="ECO:0007669"/>
    <property type="project" value="UniProtKB-SubCell"/>
</dbReference>
<evidence type="ECO:0000256" key="5">
    <source>
        <dbReference type="ARBA" id="ARBA00022519"/>
    </source>
</evidence>
<comment type="subcellular location">
    <subcellularLocation>
        <location evidence="1">Cell inner membrane</location>
        <topology evidence="1">Multi-pass membrane protein</topology>
    </subcellularLocation>
    <subcellularLocation>
        <location evidence="9">Cell membrane</location>
        <topology evidence="9">Multi-pass membrane protein</topology>
    </subcellularLocation>
</comment>
<dbReference type="OrthoDB" id="9786910at2"/>
<proteinExistence type="inferred from homology"/>